<feature type="transmembrane region" description="Helical" evidence="3">
    <location>
        <begin position="171"/>
        <end position="188"/>
    </location>
</feature>
<dbReference type="AlphaFoldDB" id="A0A2P8IEL1"/>
<dbReference type="OrthoDB" id="1496139at2"/>
<dbReference type="PIRSF" id="PIRSF016661">
    <property type="entry name" value="BioY"/>
    <property type="match status" value="1"/>
</dbReference>
<accession>A0A2P8IEL1</accession>
<comment type="caution">
    <text evidence="4">The sequence shown here is derived from an EMBL/GenBank/DDBJ whole genome shotgun (WGS) entry which is preliminary data.</text>
</comment>
<feature type="transmembrane region" description="Helical" evidence="3">
    <location>
        <begin position="99"/>
        <end position="118"/>
    </location>
</feature>
<dbReference type="Pfam" id="PF02632">
    <property type="entry name" value="BioY"/>
    <property type="match status" value="1"/>
</dbReference>
<dbReference type="Gene3D" id="1.10.1760.20">
    <property type="match status" value="1"/>
</dbReference>
<dbReference type="PANTHER" id="PTHR34295:SF1">
    <property type="entry name" value="BIOTIN TRANSPORTER BIOY"/>
    <property type="match status" value="1"/>
</dbReference>
<proteinExistence type="inferred from homology"/>
<keyword evidence="2 3" id="KW-0472">Membrane</keyword>
<feature type="transmembrane region" description="Helical" evidence="3">
    <location>
        <begin position="75"/>
        <end position="93"/>
    </location>
</feature>
<evidence type="ECO:0000313" key="5">
    <source>
        <dbReference type="Proteomes" id="UP000241118"/>
    </source>
</evidence>
<sequence>MSVLAVPGRRAVLADLVPGALARDIALVVAGAGLTGLAAQVALPVPGSPVPLTGQTFAALLVGAALGWQRGGASMVLYLVAGVAGVPWFQGGSSGTPASLGYVVGFVFAGALVGHLAARGGDRTPLRTAGTMAVGNLAIYACGVPWLMAAAGVGFGKALQLGVTPFLLGDAVKIALAAGLLPATWALVNRK</sequence>
<evidence type="ECO:0000256" key="2">
    <source>
        <dbReference type="PIRNR" id="PIRNR016661"/>
    </source>
</evidence>
<evidence type="ECO:0000256" key="1">
    <source>
        <dbReference type="ARBA" id="ARBA00010692"/>
    </source>
</evidence>
<reference evidence="4 5" key="1">
    <citation type="submission" date="2018-03" db="EMBL/GenBank/DDBJ databases">
        <title>Genomic Encyclopedia of Type Strains, Phase III (KMG-III): the genomes of soil and plant-associated and newly described type strains.</title>
        <authorList>
            <person name="Whitman W."/>
        </authorList>
    </citation>
    <scope>NUCLEOTIDE SEQUENCE [LARGE SCALE GENOMIC DNA]</scope>
    <source>
        <strain evidence="4 5">CGMCC 4.7097</strain>
    </source>
</reference>
<dbReference type="RefSeq" id="WP_106615261.1">
    <property type="nucleotide sequence ID" value="NZ_PYAX01000003.1"/>
</dbReference>
<keyword evidence="3" id="KW-1133">Transmembrane helix</keyword>
<dbReference type="GO" id="GO:0005886">
    <property type="term" value="C:plasma membrane"/>
    <property type="evidence" value="ECO:0007669"/>
    <property type="project" value="UniProtKB-SubCell"/>
</dbReference>
<keyword evidence="2" id="KW-0813">Transport</keyword>
<keyword evidence="5" id="KW-1185">Reference proteome</keyword>
<dbReference type="Proteomes" id="UP000241118">
    <property type="component" value="Unassembled WGS sequence"/>
</dbReference>
<keyword evidence="3" id="KW-0812">Transmembrane</keyword>
<dbReference type="GO" id="GO:0015225">
    <property type="term" value="F:biotin transmembrane transporter activity"/>
    <property type="evidence" value="ECO:0007669"/>
    <property type="project" value="UniProtKB-UniRule"/>
</dbReference>
<comment type="similarity">
    <text evidence="1 2">Belongs to the BioY family.</text>
</comment>
<evidence type="ECO:0000313" key="4">
    <source>
        <dbReference type="EMBL" id="PSL56892.1"/>
    </source>
</evidence>
<gene>
    <name evidence="4" type="ORF">B0I31_103652</name>
</gene>
<organism evidence="4 5">
    <name type="scientific">Saccharothrix carnea</name>
    <dbReference type="NCBI Taxonomy" id="1280637"/>
    <lineage>
        <taxon>Bacteria</taxon>
        <taxon>Bacillati</taxon>
        <taxon>Actinomycetota</taxon>
        <taxon>Actinomycetes</taxon>
        <taxon>Pseudonocardiales</taxon>
        <taxon>Pseudonocardiaceae</taxon>
        <taxon>Saccharothrix</taxon>
    </lineage>
</organism>
<dbReference type="InterPro" id="IPR003784">
    <property type="entry name" value="BioY"/>
</dbReference>
<evidence type="ECO:0000256" key="3">
    <source>
        <dbReference type="SAM" id="Phobius"/>
    </source>
</evidence>
<comment type="subcellular location">
    <subcellularLocation>
        <location evidence="2">Cell membrane</location>
        <topology evidence="2">Multi-pass membrane protein</topology>
    </subcellularLocation>
</comment>
<protein>
    <recommendedName>
        <fullName evidence="2">Biotin transporter</fullName>
    </recommendedName>
</protein>
<dbReference type="EMBL" id="PYAX01000003">
    <property type="protein sequence ID" value="PSL56892.1"/>
    <property type="molecule type" value="Genomic_DNA"/>
</dbReference>
<keyword evidence="2" id="KW-1003">Cell membrane</keyword>
<name>A0A2P8IEL1_SACCR</name>
<feature type="transmembrane region" description="Helical" evidence="3">
    <location>
        <begin position="130"/>
        <end position="151"/>
    </location>
</feature>
<dbReference type="PANTHER" id="PTHR34295">
    <property type="entry name" value="BIOTIN TRANSPORTER BIOY"/>
    <property type="match status" value="1"/>
</dbReference>